<evidence type="ECO:0000256" key="4">
    <source>
        <dbReference type="ARBA" id="ARBA00022452"/>
    </source>
</evidence>
<dbReference type="STRING" id="1440763.BJI69_00650"/>
<keyword evidence="9" id="KW-1185">Reference proteome</keyword>
<dbReference type="InterPro" id="IPR003423">
    <property type="entry name" value="OMP_efflux"/>
</dbReference>
<comment type="similarity">
    <text evidence="2">Belongs to the outer membrane factor (OMF) (TC 1.B.17) family.</text>
</comment>
<evidence type="ECO:0000256" key="1">
    <source>
        <dbReference type="ARBA" id="ARBA00004442"/>
    </source>
</evidence>
<dbReference type="EMBL" id="CP017480">
    <property type="protein sequence ID" value="APG02557.1"/>
    <property type="molecule type" value="Genomic_DNA"/>
</dbReference>
<gene>
    <name evidence="8" type="ORF">BJI69_00650</name>
</gene>
<dbReference type="PANTHER" id="PTHR30026:SF20">
    <property type="entry name" value="OUTER MEMBRANE PROTEIN TOLC"/>
    <property type="match status" value="1"/>
</dbReference>
<dbReference type="SUPFAM" id="SSF56954">
    <property type="entry name" value="Outer membrane efflux proteins (OEP)"/>
    <property type="match status" value="1"/>
</dbReference>
<keyword evidence="7" id="KW-0998">Cell outer membrane</keyword>
<dbReference type="PANTHER" id="PTHR30026">
    <property type="entry name" value="OUTER MEMBRANE PROTEIN TOLC"/>
    <property type="match status" value="1"/>
</dbReference>
<evidence type="ECO:0000256" key="2">
    <source>
        <dbReference type="ARBA" id="ARBA00007613"/>
    </source>
</evidence>
<evidence type="ECO:0000313" key="8">
    <source>
        <dbReference type="EMBL" id="APG02557.1"/>
    </source>
</evidence>
<dbReference type="GO" id="GO:0015562">
    <property type="term" value="F:efflux transmembrane transporter activity"/>
    <property type="evidence" value="ECO:0007669"/>
    <property type="project" value="InterPro"/>
</dbReference>
<dbReference type="InterPro" id="IPR051906">
    <property type="entry name" value="TolC-like"/>
</dbReference>
<evidence type="ECO:0000256" key="7">
    <source>
        <dbReference type="ARBA" id="ARBA00023237"/>
    </source>
</evidence>
<dbReference type="Pfam" id="PF02321">
    <property type="entry name" value="OEP"/>
    <property type="match status" value="2"/>
</dbReference>
<keyword evidence="5" id="KW-0812">Transmembrane</keyword>
<dbReference type="PATRIC" id="fig|1440763.5.peg.1616"/>
<dbReference type="AlphaFoldDB" id="A0A0G9HCY9"/>
<keyword evidence="3" id="KW-0813">Transport</keyword>
<dbReference type="Proteomes" id="UP000182987">
    <property type="component" value="Chromosome"/>
</dbReference>
<dbReference type="GO" id="GO:0009279">
    <property type="term" value="C:cell outer membrane"/>
    <property type="evidence" value="ECO:0007669"/>
    <property type="project" value="UniProtKB-SubCell"/>
</dbReference>
<evidence type="ECO:0000256" key="3">
    <source>
        <dbReference type="ARBA" id="ARBA00022448"/>
    </source>
</evidence>
<comment type="subcellular location">
    <subcellularLocation>
        <location evidence="1">Cell outer membrane</location>
    </subcellularLocation>
</comment>
<keyword evidence="4" id="KW-1134">Transmembrane beta strand</keyword>
<evidence type="ECO:0000313" key="9">
    <source>
        <dbReference type="Proteomes" id="UP000182987"/>
    </source>
</evidence>
<evidence type="ECO:0000256" key="6">
    <source>
        <dbReference type="ARBA" id="ARBA00023136"/>
    </source>
</evidence>
<dbReference type="Gene3D" id="1.20.1600.10">
    <property type="entry name" value="Outer membrane efflux proteins (OEP)"/>
    <property type="match status" value="1"/>
</dbReference>
<dbReference type="NCBIfam" id="TIGR01844">
    <property type="entry name" value="type_I_sec_TolC"/>
    <property type="match status" value="1"/>
</dbReference>
<dbReference type="GO" id="GO:1990281">
    <property type="term" value="C:efflux pump complex"/>
    <property type="evidence" value="ECO:0007669"/>
    <property type="project" value="TreeGrafter"/>
</dbReference>
<accession>A0A0G9HCY9</accession>
<sequence length="460" mass="49514">MRLIPMPVALAIAAMPSCIYASDLLDAYNHARSNDPTVSRFNSLKRSASEGIALARAPLLPSISAKISLSEQVSHGSVMAQGWQASDGRSRETSNQRTTDVTRKRSASITASQSILSLAKSADLRAARLSSYAQNAAYEAALQQLAGRVATTYFRVLMNDDALSFAKENERVVAQQLERAEQRSYVGLSAVSDIQNARARRSTATASVIDAEKELSDSREALTQITGQPTEALKKLRAQLPLDLPSLSGLESWVSQAAEESPIVLALKYKVESAEQRISSARARHLPTIDAAVGYRKTGIWPRNDNAVAAANGRGDNGRGTITVGLVLKIPIFGRNTALSGVRQAIHQRDAAQDELESTRRQVAREIQNRYRSVIGGISKIESTKSAAESSDGALDATQAGLEIGTRTLADVLAAELNLSVALGNYSRARHQFILDKLLLKQAAGTVELNDLKAINSLLQ</sequence>
<name>A0A0G9HCY9_9GAMM</name>
<keyword evidence="6" id="KW-0472">Membrane</keyword>
<dbReference type="OrthoDB" id="9813458at2"/>
<protein>
    <submittedName>
        <fullName evidence="8">Uncharacterized protein</fullName>
    </submittedName>
</protein>
<reference evidence="9" key="1">
    <citation type="submission" date="2016-09" db="EMBL/GenBank/DDBJ databases">
        <authorList>
            <person name="Lysoe E."/>
        </authorList>
    </citation>
    <scope>NUCLEOTIDE SEQUENCE [LARGE SCALE GENOMIC DNA]</scope>
    <source>
        <strain evidence="9">LJ96T</strain>
    </source>
</reference>
<dbReference type="KEGG" id="lrz:BJI69_00650"/>
<evidence type="ECO:0000256" key="5">
    <source>
        <dbReference type="ARBA" id="ARBA00022692"/>
    </source>
</evidence>
<dbReference type="InterPro" id="IPR010130">
    <property type="entry name" value="T1SS_OMP_TolC"/>
</dbReference>
<dbReference type="GO" id="GO:0015288">
    <property type="term" value="F:porin activity"/>
    <property type="evidence" value="ECO:0007669"/>
    <property type="project" value="TreeGrafter"/>
</dbReference>
<organism evidence="8 9">
    <name type="scientific">Luteibacter rhizovicinus DSM 16549</name>
    <dbReference type="NCBI Taxonomy" id="1440763"/>
    <lineage>
        <taxon>Bacteria</taxon>
        <taxon>Pseudomonadati</taxon>
        <taxon>Pseudomonadota</taxon>
        <taxon>Gammaproteobacteria</taxon>
        <taxon>Lysobacterales</taxon>
        <taxon>Rhodanobacteraceae</taxon>
        <taxon>Luteibacter</taxon>
    </lineage>
</organism>
<proteinExistence type="inferred from homology"/>